<gene>
    <name evidence="3" type="ORF">DICPUDRAFT_156766</name>
</gene>
<dbReference type="OMA" id="ERIEDWD"/>
<dbReference type="SUPFAM" id="SSF141571">
    <property type="entry name" value="Pentapeptide repeat-like"/>
    <property type="match status" value="1"/>
</dbReference>
<dbReference type="Gene3D" id="3.30.710.10">
    <property type="entry name" value="Potassium Channel Kv1.1, Chain A"/>
    <property type="match status" value="1"/>
</dbReference>
<feature type="domain" description="BTB" evidence="2">
    <location>
        <begin position="96"/>
        <end position="198"/>
    </location>
</feature>
<dbReference type="PANTHER" id="PTHR14136:SF40">
    <property type="entry name" value="BTB_POZ DOMAIN-CONTAINING PROTEIN"/>
    <property type="match status" value="1"/>
</dbReference>
<feature type="compositionally biased region" description="Low complexity" evidence="1">
    <location>
        <begin position="14"/>
        <end position="24"/>
    </location>
</feature>
<dbReference type="SUPFAM" id="SSF54695">
    <property type="entry name" value="POZ domain"/>
    <property type="match status" value="1"/>
</dbReference>
<accession>F0ZXD7</accession>
<dbReference type="Pfam" id="PF02214">
    <property type="entry name" value="BTB_2"/>
    <property type="match status" value="1"/>
</dbReference>
<dbReference type="KEGG" id="dpp:DICPUDRAFT_156766"/>
<dbReference type="EMBL" id="GL871256">
    <property type="protein sequence ID" value="EGC31407.1"/>
    <property type="molecule type" value="Genomic_DNA"/>
</dbReference>
<sequence length="369" mass="41352">MKEEEINKENEEFSSSLGNSNSSSNGIDGKNFEFLKQLIINEINEKTKIYSPSTSPKDSLLIKEQNEIKEGVTQKDFLPKINNNHTSSSDGNCNKKIIKLNIGGTIYYTTLTTLLSDSNSMFSLMFSGRFNIEREEEDGSIFIDRDGKYFHYILNWLRSHFIPFISDPVERECVLNEAFYYQITPLIEHIQQQVQNQSLPDPNKYTKKEIIQLVNMTHSQQPIQIPSSNLAGLDLSGLNLSGVNLRFSNLEGSSLRYCNLEGANLEGANLKSCDLRYSNLCSANLQKAQLQNSLLQYSRFHGSNLSDAELCDASLQNADFQNSFLSGANLHGANLIDTNLNGAKLQGTSFSKVIGIEKTKGLPKSRFIS</sequence>
<dbReference type="RefSeq" id="XP_003292077.1">
    <property type="nucleotide sequence ID" value="XM_003292029.1"/>
</dbReference>
<protein>
    <recommendedName>
        <fullName evidence="2">BTB domain-containing protein</fullName>
    </recommendedName>
</protein>
<evidence type="ECO:0000256" key="1">
    <source>
        <dbReference type="SAM" id="MobiDB-lite"/>
    </source>
</evidence>
<dbReference type="AlphaFoldDB" id="F0ZXD7"/>
<proteinExistence type="predicted"/>
<dbReference type="OrthoDB" id="17814at2759"/>
<keyword evidence="4" id="KW-1185">Reference proteome</keyword>
<feature type="compositionally biased region" description="Basic and acidic residues" evidence="1">
    <location>
        <begin position="1"/>
        <end position="11"/>
    </location>
</feature>
<evidence type="ECO:0000313" key="4">
    <source>
        <dbReference type="Proteomes" id="UP000001064"/>
    </source>
</evidence>
<dbReference type="Gene3D" id="2.160.20.80">
    <property type="entry name" value="E3 ubiquitin-protein ligase SopA"/>
    <property type="match status" value="1"/>
</dbReference>
<name>F0ZXD7_DICPU</name>
<dbReference type="Pfam" id="PF00805">
    <property type="entry name" value="Pentapeptide"/>
    <property type="match status" value="2"/>
</dbReference>
<evidence type="ECO:0000313" key="3">
    <source>
        <dbReference type="EMBL" id="EGC31407.1"/>
    </source>
</evidence>
<dbReference type="Proteomes" id="UP000001064">
    <property type="component" value="Unassembled WGS sequence"/>
</dbReference>
<dbReference type="InterPro" id="IPR051082">
    <property type="entry name" value="Pentapeptide-BTB/POZ_domain"/>
</dbReference>
<dbReference type="InterPro" id="IPR000210">
    <property type="entry name" value="BTB/POZ_dom"/>
</dbReference>
<dbReference type="InParanoid" id="F0ZXD7"/>
<dbReference type="InterPro" id="IPR001646">
    <property type="entry name" value="5peptide_repeat"/>
</dbReference>
<dbReference type="eggNOG" id="KOG1665">
    <property type="taxonomic scope" value="Eukaryota"/>
</dbReference>
<organism evidence="3 4">
    <name type="scientific">Dictyostelium purpureum</name>
    <name type="common">Slime mold</name>
    <dbReference type="NCBI Taxonomy" id="5786"/>
    <lineage>
        <taxon>Eukaryota</taxon>
        <taxon>Amoebozoa</taxon>
        <taxon>Evosea</taxon>
        <taxon>Eumycetozoa</taxon>
        <taxon>Dictyostelia</taxon>
        <taxon>Dictyosteliales</taxon>
        <taxon>Dictyosteliaceae</taxon>
        <taxon>Dictyostelium</taxon>
    </lineage>
</organism>
<dbReference type="GO" id="GO:0051260">
    <property type="term" value="P:protein homooligomerization"/>
    <property type="evidence" value="ECO:0007669"/>
    <property type="project" value="InterPro"/>
</dbReference>
<dbReference type="SMART" id="SM00225">
    <property type="entry name" value="BTB"/>
    <property type="match status" value="1"/>
</dbReference>
<dbReference type="STRING" id="5786.F0ZXD7"/>
<dbReference type="InterPro" id="IPR003131">
    <property type="entry name" value="T1-type_BTB"/>
</dbReference>
<dbReference type="PANTHER" id="PTHR14136">
    <property type="entry name" value="BTB_POZ DOMAIN-CONTAINING PROTEIN KCTD9"/>
    <property type="match status" value="1"/>
</dbReference>
<dbReference type="GeneID" id="10505829"/>
<dbReference type="InterPro" id="IPR011333">
    <property type="entry name" value="SKP1/BTB/POZ_sf"/>
</dbReference>
<reference evidence="4" key="1">
    <citation type="journal article" date="2011" name="Genome Biol.">
        <title>Comparative genomics of the social amoebae Dictyostelium discoideum and Dictyostelium purpureum.</title>
        <authorList>
            <consortium name="US DOE Joint Genome Institute (JGI-PGF)"/>
            <person name="Sucgang R."/>
            <person name="Kuo A."/>
            <person name="Tian X."/>
            <person name="Salerno W."/>
            <person name="Parikh A."/>
            <person name="Feasley C.L."/>
            <person name="Dalin E."/>
            <person name="Tu H."/>
            <person name="Huang E."/>
            <person name="Barry K."/>
            <person name="Lindquist E."/>
            <person name="Shapiro H."/>
            <person name="Bruce D."/>
            <person name="Schmutz J."/>
            <person name="Salamov A."/>
            <person name="Fey P."/>
            <person name="Gaudet P."/>
            <person name="Anjard C."/>
            <person name="Babu M.M."/>
            <person name="Basu S."/>
            <person name="Bushmanova Y."/>
            <person name="van der Wel H."/>
            <person name="Katoh-Kurasawa M."/>
            <person name="Dinh C."/>
            <person name="Coutinho P.M."/>
            <person name="Saito T."/>
            <person name="Elias M."/>
            <person name="Schaap P."/>
            <person name="Kay R.R."/>
            <person name="Henrissat B."/>
            <person name="Eichinger L."/>
            <person name="Rivero F."/>
            <person name="Putnam N.H."/>
            <person name="West C.M."/>
            <person name="Loomis W.F."/>
            <person name="Chisholm R.L."/>
            <person name="Shaulsky G."/>
            <person name="Strassmann J.E."/>
            <person name="Queller D.C."/>
            <person name="Kuspa A."/>
            <person name="Grigoriev I.V."/>
        </authorList>
    </citation>
    <scope>NUCLEOTIDE SEQUENCE [LARGE SCALE GENOMIC DNA]</scope>
    <source>
        <strain evidence="4">QSDP1</strain>
    </source>
</reference>
<evidence type="ECO:0000259" key="2">
    <source>
        <dbReference type="SMART" id="SM00225"/>
    </source>
</evidence>
<dbReference type="VEuPathDB" id="AmoebaDB:DICPUDRAFT_156766"/>
<feature type="region of interest" description="Disordered" evidence="1">
    <location>
        <begin position="1"/>
        <end position="24"/>
    </location>
</feature>